<evidence type="ECO:0000256" key="1">
    <source>
        <dbReference type="SAM" id="MobiDB-lite"/>
    </source>
</evidence>
<feature type="region of interest" description="Disordered" evidence="1">
    <location>
        <begin position="112"/>
        <end position="161"/>
    </location>
</feature>
<dbReference type="Proteomes" id="UP000228535">
    <property type="component" value="Unassembled WGS sequence"/>
</dbReference>
<protein>
    <submittedName>
        <fullName evidence="2">Uncharacterized protein</fullName>
    </submittedName>
</protein>
<dbReference type="EMBL" id="PGFA01000001">
    <property type="protein sequence ID" value="PJJ60528.1"/>
    <property type="molecule type" value="Genomic_DNA"/>
</dbReference>
<evidence type="ECO:0000313" key="3">
    <source>
        <dbReference type="Proteomes" id="UP000228535"/>
    </source>
</evidence>
<evidence type="ECO:0000313" key="2">
    <source>
        <dbReference type="EMBL" id="PJJ60528.1"/>
    </source>
</evidence>
<feature type="region of interest" description="Disordered" evidence="1">
    <location>
        <begin position="56"/>
        <end position="75"/>
    </location>
</feature>
<feature type="compositionally biased region" description="Pro residues" evidence="1">
    <location>
        <begin position="131"/>
        <end position="151"/>
    </location>
</feature>
<gene>
    <name evidence="2" type="ORF">CLV45_1957</name>
</gene>
<dbReference type="AlphaFoldDB" id="A0A2M9BRH3"/>
<proteinExistence type="predicted"/>
<sequence length="286" mass="29668">MDQASLAFFQSFYTNVALYVVPEPDAAGAPVVAEPLSPPVVATAAVAAPATETPAAAAAGPPVATPARPAAAPVLPPPPPAAAPIRPVLPAVAPAAASATLPGKLPSLGALNLPTTPAPERAPVAPASAPAVPPAPPRPTPPADGPPPRTAPPLSATPYSTLGSNPNGLVILVRMDPVRFQRLPRNVFLNNLLKAIRLVMEDVVLINVESPLPVELKTIRQKLAAKQIIAFGKNLLDVAIRTTQLYEPVLLAGDAAYLPAAEIELIEEDNSRKKLLWQAMQRMFLS</sequence>
<name>A0A2M9BRH3_9BACT</name>
<comment type="caution">
    <text evidence="2">The sequence shown here is derived from an EMBL/GenBank/DDBJ whole genome shotgun (WGS) entry which is preliminary data.</text>
</comment>
<feature type="compositionally biased region" description="Low complexity" evidence="1">
    <location>
        <begin position="56"/>
        <end position="73"/>
    </location>
</feature>
<reference evidence="2 3" key="1">
    <citation type="submission" date="2017-11" db="EMBL/GenBank/DDBJ databases">
        <title>Genomic Encyclopedia of Archaeal and Bacterial Type Strains, Phase II (KMG-II): From Individual Species to Whole Genera.</title>
        <authorList>
            <person name="Goeker M."/>
        </authorList>
    </citation>
    <scope>NUCLEOTIDE SEQUENCE [LARGE SCALE GENOMIC DNA]</scope>
    <source>
        <strain evidence="2 3">DSM 11115</strain>
    </source>
</reference>
<accession>A0A2M9BRH3</accession>
<dbReference type="RefSeq" id="WP_100336173.1">
    <property type="nucleotide sequence ID" value="NZ_PGFA01000001.1"/>
</dbReference>
<keyword evidence="3" id="KW-1185">Reference proteome</keyword>
<organism evidence="2 3">
    <name type="scientific">Hymenobacter chitinivorans DSM 11115</name>
    <dbReference type="NCBI Taxonomy" id="1121954"/>
    <lineage>
        <taxon>Bacteria</taxon>
        <taxon>Pseudomonadati</taxon>
        <taxon>Bacteroidota</taxon>
        <taxon>Cytophagia</taxon>
        <taxon>Cytophagales</taxon>
        <taxon>Hymenobacteraceae</taxon>
        <taxon>Hymenobacter</taxon>
    </lineage>
</organism>
<feature type="compositionally biased region" description="Low complexity" evidence="1">
    <location>
        <begin position="114"/>
        <end position="130"/>
    </location>
</feature>